<comment type="caution">
    <text evidence="7">The sequence shown here is derived from an EMBL/GenBank/DDBJ whole genome shotgun (WGS) entry which is preliminary data.</text>
</comment>
<feature type="transmembrane region" description="Helical" evidence="6">
    <location>
        <begin position="20"/>
        <end position="42"/>
    </location>
</feature>
<dbReference type="PANTHER" id="PTHR12483">
    <property type="entry name" value="SOLUTE CARRIER FAMILY 31 COPPER TRANSPORTERS"/>
    <property type="match status" value="1"/>
</dbReference>
<keyword evidence="6" id="KW-0187">Copper transport</keyword>
<evidence type="ECO:0000256" key="4">
    <source>
        <dbReference type="ARBA" id="ARBA00022989"/>
    </source>
</evidence>
<accession>A0AAN7BVK3</accession>
<feature type="transmembrane region" description="Helical" evidence="6">
    <location>
        <begin position="138"/>
        <end position="159"/>
    </location>
</feature>
<evidence type="ECO:0000256" key="1">
    <source>
        <dbReference type="ARBA" id="ARBA00004141"/>
    </source>
</evidence>
<evidence type="ECO:0000256" key="6">
    <source>
        <dbReference type="RuleBase" id="RU367022"/>
    </source>
</evidence>
<dbReference type="PANTHER" id="PTHR12483:SF73">
    <property type="entry name" value="COPPER TRANSPORT PROTEIN CTR3"/>
    <property type="match status" value="1"/>
</dbReference>
<keyword evidence="6" id="KW-0813">Transport</keyword>
<evidence type="ECO:0000256" key="3">
    <source>
        <dbReference type="ARBA" id="ARBA00022692"/>
    </source>
</evidence>
<keyword evidence="8" id="KW-1185">Reference proteome</keyword>
<keyword evidence="6" id="KW-0186">Copper</keyword>
<comment type="subcellular location">
    <subcellularLocation>
        <location evidence="1 6">Membrane</location>
        <topology evidence="1 6">Multi-pass membrane protein</topology>
    </subcellularLocation>
</comment>
<reference evidence="7" key="1">
    <citation type="journal article" date="2023" name="Mol. Phylogenet. Evol.">
        <title>Genome-scale phylogeny and comparative genomics of the fungal order Sordariales.</title>
        <authorList>
            <person name="Hensen N."/>
            <person name="Bonometti L."/>
            <person name="Westerberg I."/>
            <person name="Brannstrom I.O."/>
            <person name="Guillou S."/>
            <person name="Cros-Aarteil S."/>
            <person name="Calhoun S."/>
            <person name="Haridas S."/>
            <person name="Kuo A."/>
            <person name="Mondo S."/>
            <person name="Pangilinan J."/>
            <person name="Riley R."/>
            <person name="LaButti K."/>
            <person name="Andreopoulos B."/>
            <person name="Lipzen A."/>
            <person name="Chen C."/>
            <person name="Yan M."/>
            <person name="Daum C."/>
            <person name="Ng V."/>
            <person name="Clum A."/>
            <person name="Steindorff A."/>
            <person name="Ohm R.A."/>
            <person name="Martin F."/>
            <person name="Silar P."/>
            <person name="Natvig D.O."/>
            <person name="Lalanne C."/>
            <person name="Gautier V."/>
            <person name="Ament-Velasquez S.L."/>
            <person name="Kruys A."/>
            <person name="Hutchinson M.I."/>
            <person name="Powell A.J."/>
            <person name="Barry K."/>
            <person name="Miller A.N."/>
            <person name="Grigoriev I.V."/>
            <person name="Debuchy R."/>
            <person name="Gladieux P."/>
            <person name="Hiltunen Thoren M."/>
            <person name="Johannesson H."/>
        </authorList>
    </citation>
    <scope>NUCLEOTIDE SEQUENCE</scope>
    <source>
        <strain evidence="7">CBS 990.96</strain>
    </source>
</reference>
<proteinExistence type="inferred from homology"/>
<evidence type="ECO:0000313" key="7">
    <source>
        <dbReference type="EMBL" id="KAK4230414.1"/>
    </source>
</evidence>
<dbReference type="Proteomes" id="UP001301958">
    <property type="component" value="Unassembled WGS sequence"/>
</dbReference>
<dbReference type="EMBL" id="MU865299">
    <property type="protein sequence ID" value="KAK4230414.1"/>
    <property type="molecule type" value="Genomic_DNA"/>
</dbReference>
<organism evidence="7 8">
    <name type="scientific">Podospora fimiseda</name>
    <dbReference type="NCBI Taxonomy" id="252190"/>
    <lineage>
        <taxon>Eukaryota</taxon>
        <taxon>Fungi</taxon>
        <taxon>Dikarya</taxon>
        <taxon>Ascomycota</taxon>
        <taxon>Pezizomycotina</taxon>
        <taxon>Sordariomycetes</taxon>
        <taxon>Sordariomycetidae</taxon>
        <taxon>Sordariales</taxon>
        <taxon>Podosporaceae</taxon>
        <taxon>Podospora</taxon>
    </lineage>
</organism>
<dbReference type="InterPro" id="IPR007274">
    <property type="entry name" value="Cop_transporter"/>
</dbReference>
<sequence>MKQMLLNWNTINSCFLSQRIQIRSTPGMAAMCITVLLIAFMLEGLRRAVKEYDRHLVKKHLEKRIASKRIAGPGMDISLTAIPPANGQQQQRPPPVVPVKYRPSFWEQFTRALLMTMTFILAYLLMLLGMYYNGFVLISIFLGVFFGIFVFTWGHLGGLGHAGHDNDMPSSMGEITMCCG</sequence>
<protein>
    <recommendedName>
        <fullName evidence="6">Copper transport protein</fullName>
    </recommendedName>
</protein>
<dbReference type="Pfam" id="PF04145">
    <property type="entry name" value="Ctr"/>
    <property type="match status" value="1"/>
</dbReference>
<keyword evidence="6" id="KW-0406">Ion transport</keyword>
<keyword evidence="5 6" id="KW-0472">Membrane</keyword>
<evidence type="ECO:0000256" key="5">
    <source>
        <dbReference type="ARBA" id="ARBA00023136"/>
    </source>
</evidence>
<feature type="transmembrane region" description="Helical" evidence="6">
    <location>
        <begin position="112"/>
        <end position="132"/>
    </location>
</feature>
<dbReference type="AlphaFoldDB" id="A0AAN7BVK3"/>
<comment type="similarity">
    <text evidence="2 6">Belongs to the copper transporter (Ctr) (TC 1.A.56) family. SLC31A subfamily.</text>
</comment>
<gene>
    <name evidence="7" type="ORF">QBC38DRAFT_507513</name>
</gene>
<dbReference type="GO" id="GO:0016020">
    <property type="term" value="C:membrane"/>
    <property type="evidence" value="ECO:0007669"/>
    <property type="project" value="UniProtKB-SubCell"/>
</dbReference>
<keyword evidence="4 6" id="KW-1133">Transmembrane helix</keyword>
<evidence type="ECO:0000313" key="8">
    <source>
        <dbReference type="Proteomes" id="UP001301958"/>
    </source>
</evidence>
<reference evidence="7" key="2">
    <citation type="submission" date="2023-05" db="EMBL/GenBank/DDBJ databases">
        <authorList>
            <consortium name="Lawrence Berkeley National Laboratory"/>
            <person name="Steindorff A."/>
            <person name="Hensen N."/>
            <person name="Bonometti L."/>
            <person name="Westerberg I."/>
            <person name="Brannstrom I.O."/>
            <person name="Guillou S."/>
            <person name="Cros-Aarteil S."/>
            <person name="Calhoun S."/>
            <person name="Haridas S."/>
            <person name="Kuo A."/>
            <person name="Mondo S."/>
            <person name="Pangilinan J."/>
            <person name="Riley R."/>
            <person name="Labutti K."/>
            <person name="Andreopoulos B."/>
            <person name="Lipzen A."/>
            <person name="Chen C."/>
            <person name="Yanf M."/>
            <person name="Daum C."/>
            <person name="Ng V."/>
            <person name="Clum A."/>
            <person name="Ohm R."/>
            <person name="Martin F."/>
            <person name="Silar P."/>
            <person name="Natvig D."/>
            <person name="Lalanne C."/>
            <person name="Gautier V."/>
            <person name="Ament-Velasquez S.L."/>
            <person name="Kruys A."/>
            <person name="Hutchinson M.I."/>
            <person name="Powell A.J."/>
            <person name="Barry K."/>
            <person name="Miller A.N."/>
            <person name="Grigoriev I.V."/>
            <person name="Debuchy R."/>
            <person name="Gladieux P."/>
            <person name="Thoren M.H."/>
            <person name="Johannesson H."/>
        </authorList>
    </citation>
    <scope>NUCLEOTIDE SEQUENCE</scope>
    <source>
        <strain evidence="7">CBS 990.96</strain>
    </source>
</reference>
<dbReference type="GO" id="GO:0005375">
    <property type="term" value="F:copper ion transmembrane transporter activity"/>
    <property type="evidence" value="ECO:0007669"/>
    <property type="project" value="UniProtKB-UniRule"/>
</dbReference>
<keyword evidence="3 6" id="KW-0812">Transmembrane</keyword>
<evidence type="ECO:0000256" key="2">
    <source>
        <dbReference type="ARBA" id="ARBA00006921"/>
    </source>
</evidence>
<name>A0AAN7BVK3_9PEZI</name>